<protein>
    <recommendedName>
        <fullName evidence="1">Amine oxidase domain-containing protein</fullName>
    </recommendedName>
</protein>
<reference evidence="2" key="1">
    <citation type="submission" date="2019-10" db="EMBL/GenBank/DDBJ databases">
        <authorList>
            <consortium name="DOE Joint Genome Institute"/>
            <person name="Kuo A."/>
            <person name="Miyauchi S."/>
            <person name="Kiss E."/>
            <person name="Drula E."/>
            <person name="Kohler A."/>
            <person name="Sanchez-Garcia M."/>
            <person name="Andreopoulos B."/>
            <person name="Barry K.W."/>
            <person name="Bonito G."/>
            <person name="Buee M."/>
            <person name="Carver A."/>
            <person name="Chen C."/>
            <person name="Cichocki N."/>
            <person name="Clum A."/>
            <person name="Culley D."/>
            <person name="Crous P.W."/>
            <person name="Fauchery L."/>
            <person name="Girlanda M."/>
            <person name="Hayes R."/>
            <person name="Keri Z."/>
            <person name="LaButti K."/>
            <person name="Lipzen A."/>
            <person name="Lombard V."/>
            <person name="Magnuson J."/>
            <person name="Maillard F."/>
            <person name="Morin E."/>
            <person name="Murat C."/>
            <person name="Nolan M."/>
            <person name="Ohm R."/>
            <person name="Pangilinan J."/>
            <person name="Pereira M."/>
            <person name="Perotto S."/>
            <person name="Peter M."/>
            <person name="Riley R."/>
            <person name="Sitrit Y."/>
            <person name="Stielow B."/>
            <person name="Szollosi G."/>
            <person name="Zifcakova L."/>
            <person name="Stursova M."/>
            <person name="Spatafora J.W."/>
            <person name="Tedersoo L."/>
            <person name="Vaario L.-M."/>
            <person name="Yamada A."/>
            <person name="Yan M."/>
            <person name="Wang P."/>
            <person name="Xu J."/>
            <person name="Bruns T."/>
            <person name="Baldrian P."/>
            <person name="Vilgalys R."/>
            <person name="Henrissat B."/>
            <person name="Grigoriev I.V."/>
            <person name="Hibbett D."/>
            <person name="Nagy L.G."/>
            <person name="Martin F.M."/>
        </authorList>
    </citation>
    <scope>NUCLEOTIDE SEQUENCE</scope>
    <source>
        <strain evidence="2">BED1</strain>
    </source>
</reference>
<dbReference type="Proteomes" id="UP001194468">
    <property type="component" value="Unassembled WGS sequence"/>
</dbReference>
<comment type="caution">
    <text evidence="2">The sequence shown here is derived from an EMBL/GenBank/DDBJ whole genome shotgun (WGS) entry which is preliminary data.</text>
</comment>
<dbReference type="Gene3D" id="1.10.10.1620">
    <property type="match status" value="1"/>
</dbReference>
<dbReference type="InterPro" id="IPR050281">
    <property type="entry name" value="Flavin_monoamine_oxidase"/>
</dbReference>
<feature type="domain" description="Amine oxidase" evidence="1">
    <location>
        <begin position="388"/>
        <end position="606"/>
    </location>
</feature>
<reference evidence="2" key="2">
    <citation type="journal article" date="2020" name="Nat. Commun.">
        <title>Large-scale genome sequencing of mycorrhizal fungi provides insights into the early evolution of symbiotic traits.</title>
        <authorList>
            <person name="Miyauchi S."/>
            <person name="Kiss E."/>
            <person name="Kuo A."/>
            <person name="Drula E."/>
            <person name="Kohler A."/>
            <person name="Sanchez-Garcia M."/>
            <person name="Morin E."/>
            <person name="Andreopoulos B."/>
            <person name="Barry K.W."/>
            <person name="Bonito G."/>
            <person name="Buee M."/>
            <person name="Carver A."/>
            <person name="Chen C."/>
            <person name="Cichocki N."/>
            <person name="Clum A."/>
            <person name="Culley D."/>
            <person name="Crous P.W."/>
            <person name="Fauchery L."/>
            <person name="Girlanda M."/>
            <person name="Hayes R.D."/>
            <person name="Keri Z."/>
            <person name="LaButti K."/>
            <person name="Lipzen A."/>
            <person name="Lombard V."/>
            <person name="Magnuson J."/>
            <person name="Maillard F."/>
            <person name="Murat C."/>
            <person name="Nolan M."/>
            <person name="Ohm R.A."/>
            <person name="Pangilinan J."/>
            <person name="Pereira M.F."/>
            <person name="Perotto S."/>
            <person name="Peter M."/>
            <person name="Pfister S."/>
            <person name="Riley R."/>
            <person name="Sitrit Y."/>
            <person name="Stielow J.B."/>
            <person name="Szollosi G."/>
            <person name="Zifcakova L."/>
            <person name="Stursova M."/>
            <person name="Spatafora J.W."/>
            <person name="Tedersoo L."/>
            <person name="Vaario L.M."/>
            <person name="Yamada A."/>
            <person name="Yan M."/>
            <person name="Wang P."/>
            <person name="Xu J."/>
            <person name="Bruns T."/>
            <person name="Baldrian P."/>
            <person name="Vilgalys R."/>
            <person name="Dunand C."/>
            <person name="Henrissat B."/>
            <person name="Grigoriev I.V."/>
            <person name="Hibbett D."/>
            <person name="Nagy L.G."/>
            <person name="Martin F.M."/>
        </authorList>
    </citation>
    <scope>NUCLEOTIDE SEQUENCE</scope>
    <source>
        <strain evidence="2">BED1</strain>
    </source>
</reference>
<dbReference type="Gene3D" id="3.50.50.60">
    <property type="entry name" value="FAD/NAD(P)-binding domain"/>
    <property type="match status" value="1"/>
</dbReference>
<dbReference type="EMBL" id="WHUW01000007">
    <property type="protein sequence ID" value="KAF8444092.1"/>
    <property type="molecule type" value="Genomic_DNA"/>
</dbReference>
<organism evidence="2 3">
    <name type="scientific">Boletus edulis BED1</name>
    <dbReference type="NCBI Taxonomy" id="1328754"/>
    <lineage>
        <taxon>Eukaryota</taxon>
        <taxon>Fungi</taxon>
        <taxon>Dikarya</taxon>
        <taxon>Basidiomycota</taxon>
        <taxon>Agaricomycotina</taxon>
        <taxon>Agaricomycetes</taxon>
        <taxon>Agaricomycetidae</taxon>
        <taxon>Boletales</taxon>
        <taxon>Boletineae</taxon>
        <taxon>Boletaceae</taxon>
        <taxon>Boletoideae</taxon>
        <taxon>Boletus</taxon>
    </lineage>
</organism>
<evidence type="ECO:0000259" key="1">
    <source>
        <dbReference type="Pfam" id="PF01593"/>
    </source>
</evidence>
<gene>
    <name evidence="2" type="ORF">L210DRAFT_3476728</name>
</gene>
<dbReference type="Gene3D" id="3.90.660.10">
    <property type="match status" value="1"/>
</dbReference>
<evidence type="ECO:0000313" key="3">
    <source>
        <dbReference type="Proteomes" id="UP001194468"/>
    </source>
</evidence>
<dbReference type="PANTHER" id="PTHR10742">
    <property type="entry name" value="FLAVIN MONOAMINE OXIDASE"/>
    <property type="match status" value="1"/>
</dbReference>
<dbReference type="GO" id="GO:0009063">
    <property type="term" value="P:amino acid catabolic process"/>
    <property type="evidence" value="ECO:0007669"/>
    <property type="project" value="TreeGrafter"/>
</dbReference>
<dbReference type="AlphaFoldDB" id="A0AAD4GH99"/>
<dbReference type="SUPFAM" id="SSF54373">
    <property type="entry name" value="FAD-linked reductases, C-terminal domain"/>
    <property type="match status" value="1"/>
</dbReference>
<dbReference type="SUPFAM" id="SSF51905">
    <property type="entry name" value="FAD/NAD(P)-binding domain"/>
    <property type="match status" value="1"/>
</dbReference>
<dbReference type="InterPro" id="IPR002937">
    <property type="entry name" value="Amino_oxidase"/>
</dbReference>
<dbReference type="Pfam" id="PF01593">
    <property type="entry name" value="Amino_oxidase"/>
    <property type="match status" value="2"/>
</dbReference>
<keyword evidence="3" id="KW-1185">Reference proteome</keyword>
<proteinExistence type="predicted"/>
<dbReference type="InterPro" id="IPR036188">
    <property type="entry name" value="FAD/NAD-bd_sf"/>
</dbReference>
<dbReference type="GO" id="GO:0001716">
    <property type="term" value="F:L-amino-acid oxidase activity"/>
    <property type="evidence" value="ECO:0007669"/>
    <property type="project" value="TreeGrafter"/>
</dbReference>
<sequence>MTRETDPLAFYGRNIIQDYHTRLKAKLSLDSGQSHSFDVSDDSLRFHPDKKVGILGAGIGGLYAALILDSLDIEYEIFEAKDHTGGRVSTYKFPGGGKYDYYNMGAMRFPFPKKDSHGRYKNGAMKRLAELTEYGPLNEGRDRLKDSIIPYYMHGRDGSKPAYYYLNGIREPVSKGPRGDFGARDMGVGADYIRAGVDAIINDVVQPFARMLVQDVETGTRKGWEVLQTNESHTFRSYMATKYLPSAHLELPPQHLPNNVIDWCELLLGGTSNFPLVETVLLLSVFANHGGTDYGDVQWKCFDGGSETLTKKIEECLNKKGRFIRFNKRVIAISQDHMTVDVPNSFLGHNPPANAGEPLDDWIDLAVDQDKTVDDPSEPRTRITIPSVAVKVNGGETYNYSHVISTLPLSVLRTIDLSGAGLNLVQKNAVRALEYTAATKVAILFKTNWWTTKLGIVGGQTLTDLPIGTIVYPSYGVDSNTPSKVLIAGYVAKTDASHLGSLARTTDREVLLDLVLRNLAEVHGGLHHDLTYEYLREEFVDMHVQDWDREEYAMGAFATFAPGQFQSLYTSLSYPAANKRLHFAGEAVSTHHAWVVGALDSSWRAVYEYLKVTGQDEKMKIFKTLWGESSEWAIKSPLDEAAKEDQGHDLLDEHLGLVNCAIRDRVIPLSR</sequence>
<feature type="domain" description="Amine oxidase" evidence="1">
    <location>
        <begin position="59"/>
        <end position="340"/>
    </location>
</feature>
<name>A0AAD4GH99_BOLED</name>
<evidence type="ECO:0000313" key="2">
    <source>
        <dbReference type="EMBL" id="KAF8444092.1"/>
    </source>
</evidence>
<dbReference type="PANTHER" id="PTHR10742:SF342">
    <property type="entry name" value="AMINE OXIDASE"/>
    <property type="match status" value="1"/>
</dbReference>
<accession>A0AAD4GH99</accession>